<proteinExistence type="predicted"/>
<reference evidence="1" key="1">
    <citation type="submission" date="2023-02" db="EMBL/GenBank/DDBJ databases">
        <title>Colletotrichum kahawae CIFC_Que2 genome sequencing and assembly.</title>
        <authorList>
            <person name="Baroncelli R."/>
        </authorList>
    </citation>
    <scope>NUCLEOTIDE SEQUENCE</scope>
    <source>
        <strain evidence="1">CIFC_Que2</strain>
    </source>
</reference>
<name>A0AAD9YGV5_COLKA</name>
<dbReference type="Proteomes" id="UP001281614">
    <property type="component" value="Unassembled WGS sequence"/>
</dbReference>
<accession>A0AAD9YGV5</accession>
<dbReference type="AlphaFoldDB" id="A0AAD9YGV5"/>
<keyword evidence="2" id="KW-1185">Reference proteome</keyword>
<sequence>VRRPLPAASPPAFFRLHFGLPSSPIKVPFSLPLLPLLSELSSSLTPRSLLEPSIAKAAKYQHLDLSTPLGHGFRWRGSHSNNRLPRNLSSDSSFTASPIRTHRLLRLDSTYSHPVASFVTGTYSHHRALPSTYIPSHHRFRTPKQFHQQSTVQTAFSLDTDLISQ</sequence>
<organism evidence="1 2">
    <name type="scientific">Colletotrichum kahawae</name>
    <name type="common">Coffee berry disease fungus</name>
    <dbReference type="NCBI Taxonomy" id="34407"/>
    <lineage>
        <taxon>Eukaryota</taxon>
        <taxon>Fungi</taxon>
        <taxon>Dikarya</taxon>
        <taxon>Ascomycota</taxon>
        <taxon>Pezizomycotina</taxon>
        <taxon>Sordariomycetes</taxon>
        <taxon>Hypocreomycetidae</taxon>
        <taxon>Glomerellales</taxon>
        <taxon>Glomerellaceae</taxon>
        <taxon>Colletotrichum</taxon>
        <taxon>Colletotrichum gloeosporioides species complex</taxon>
    </lineage>
</organism>
<comment type="caution">
    <text evidence="1">The sequence shown here is derived from an EMBL/GenBank/DDBJ whole genome shotgun (WGS) entry which is preliminary data.</text>
</comment>
<gene>
    <name evidence="1" type="ORF">CKAH01_04554</name>
</gene>
<protein>
    <submittedName>
        <fullName evidence="1">Uncharacterized protein</fullName>
    </submittedName>
</protein>
<evidence type="ECO:0000313" key="2">
    <source>
        <dbReference type="Proteomes" id="UP001281614"/>
    </source>
</evidence>
<feature type="non-terminal residue" evidence="1">
    <location>
        <position position="1"/>
    </location>
</feature>
<dbReference type="EMBL" id="VYYT01000113">
    <property type="protein sequence ID" value="KAK2767986.1"/>
    <property type="molecule type" value="Genomic_DNA"/>
</dbReference>
<evidence type="ECO:0000313" key="1">
    <source>
        <dbReference type="EMBL" id="KAK2767986.1"/>
    </source>
</evidence>